<dbReference type="AlphaFoldDB" id="A0A6V8NK23"/>
<protein>
    <submittedName>
        <fullName evidence="1">Uncharacterized protein</fullName>
    </submittedName>
</protein>
<reference evidence="1 2" key="1">
    <citation type="journal article" date="2020" name="Front. Microbiol.">
        <title>Single-cell genomics of novel Actinobacteria with the Wood-Ljungdahl pathway discovered in a serpentinizing system.</title>
        <authorList>
            <person name="Merino N."/>
            <person name="Kawai M."/>
            <person name="Boyd E.S."/>
            <person name="Colman D.R."/>
            <person name="McGlynn S.E."/>
            <person name="Nealson K.H."/>
            <person name="Kurokawa K."/>
            <person name="Hongoh Y."/>
        </authorList>
    </citation>
    <scope>NUCLEOTIDE SEQUENCE [LARGE SCALE GENOMIC DNA]</scope>
    <source>
        <strain evidence="1 2">S03</strain>
    </source>
</reference>
<sequence>MHEIGLLGKYKLMSGQLFNDLVVGVRLFRKGRLAL</sequence>
<gene>
    <name evidence="1" type="ORF">HKBW3S03_01175</name>
</gene>
<name>A0A6V8NK23_9ACTN</name>
<dbReference type="EMBL" id="BLRU01000118">
    <property type="protein sequence ID" value="GFP19670.1"/>
    <property type="molecule type" value="Genomic_DNA"/>
</dbReference>
<proteinExistence type="predicted"/>
<accession>A0A6V8NK23</accession>
<organism evidence="1 2">
    <name type="scientific">Candidatus Hakubella thermalkaliphila</name>
    <dbReference type="NCBI Taxonomy" id="2754717"/>
    <lineage>
        <taxon>Bacteria</taxon>
        <taxon>Bacillati</taxon>
        <taxon>Actinomycetota</taxon>
        <taxon>Actinomycetota incertae sedis</taxon>
        <taxon>Candidatus Hakubellales</taxon>
        <taxon>Candidatus Hakubellaceae</taxon>
        <taxon>Candidatus Hakubella</taxon>
    </lineage>
</organism>
<evidence type="ECO:0000313" key="1">
    <source>
        <dbReference type="EMBL" id="GFP19670.1"/>
    </source>
</evidence>
<evidence type="ECO:0000313" key="2">
    <source>
        <dbReference type="Proteomes" id="UP000574717"/>
    </source>
</evidence>
<dbReference type="Proteomes" id="UP000574717">
    <property type="component" value="Unassembled WGS sequence"/>
</dbReference>
<comment type="caution">
    <text evidence="1">The sequence shown here is derived from an EMBL/GenBank/DDBJ whole genome shotgun (WGS) entry which is preliminary data.</text>
</comment>
<feature type="non-terminal residue" evidence="1">
    <location>
        <position position="35"/>
    </location>
</feature>